<dbReference type="EMBL" id="BPLR01010117">
    <property type="protein sequence ID" value="GIY37029.1"/>
    <property type="molecule type" value="Genomic_DNA"/>
</dbReference>
<gene>
    <name evidence="1" type="ORF">CEXT_27431</name>
</gene>
<name>A0AAV4SVK8_CAEEX</name>
<keyword evidence="2" id="KW-1185">Reference proteome</keyword>
<accession>A0AAV4SVK8</accession>
<dbReference type="Proteomes" id="UP001054945">
    <property type="component" value="Unassembled WGS sequence"/>
</dbReference>
<evidence type="ECO:0000313" key="1">
    <source>
        <dbReference type="EMBL" id="GIY37029.1"/>
    </source>
</evidence>
<comment type="caution">
    <text evidence="1">The sequence shown here is derived from an EMBL/GenBank/DDBJ whole genome shotgun (WGS) entry which is preliminary data.</text>
</comment>
<evidence type="ECO:0000313" key="2">
    <source>
        <dbReference type="Proteomes" id="UP001054945"/>
    </source>
</evidence>
<organism evidence="1 2">
    <name type="scientific">Caerostris extrusa</name>
    <name type="common">Bark spider</name>
    <name type="synonym">Caerostris bankana</name>
    <dbReference type="NCBI Taxonomy" id="172846"/>
    <lineage>
        <taxon>Eukaryota</taxon>
        <taxon>Metazoa</taxon>
        <taxon>Ecdysozoa</taxon>
        <taxon>Arthropoda</taxon>
        <taxon>Chelicerata</taxon>
        <taxon>Arachnida</taxon>
        <taxon>Araneae</taxon>
        <taxon>Araneomorphae</taxon>
        <taxon>Entelegynae</taxon>
        <taxon>Araneoidea</taxon>
        <taxon>Araneidae</taxon>
        <taxon>Caerostris</taxon>
    </lineage>
</organism>
<proteinExistence type="predicted"/>
<protein>
    <recommendedName>
        <fullName evidence="3">Secreted protein</fullName>
    </recommendedName>
</protein>
<dbReference type="AlphaFoldDB" id="A0AAV4SVK8"/>
<evidence type="ECO:0008006" key="3">
    <source>
        <dbReference type="Google" id="ProtNLM"/>
    </source>
</evidence>
<reference evidence="1 2" key="1">
    <citation type="submission" date="2021-06" db="EMBL/GenBank/DDBJ databases">
        <title>Caerostris extrusa draft genome.</title>
        <authorList>
            <person name="Kono N."/>
            <person name="Arakawa K."/>
        </authorList>
    </citation>
    <scope>NUCLEOTIDE SEQUENCE [LARGE SCALE GENOMIC DNA]</scope>
</reference>
<sequence length="82" mass="9490">MLGRRRRTTVLIAHSDASVFVCTPTERLSAQPLFGCDRPTRPGKFLIAIRNNITGFRSIRRSICMYLHADLILRYVRRLCKL</sequence>